<accession>A0ACC2I6A6</accession>
<gene>
    <name evidence="1" type="ORF">OPT61_g6544</name>
</gene>
<reference evidence="1" key="1">
    <citation type="submission" date="2022-11" db="EMBL/GenBank/DDBJ databases">
        <title>Genome Sequence of Boeremia exigua.</title>
        <authorList>
            <person name="Buettner E."/>
        </authorList>
    </citation>
    <scope>NUCLEOTIDE SEQUENCE</scope>
    <source>
        <strain evidence="1">CU02</strain>
    </source>
</reference>
<dbReference type="Proteomes" id="UP001153331">
    <property type="component" value="Unassembled WGS sequence"/>
</dbReference>
<name>A0ACC2I6A6_9PLEO</name>
<proteinExistence type="predicted"/>
<organism evidence="1 2">
    <name type="scientific">Boeremia exigua</name>
    <dbReference type="NCBI Taxonomy" id="749465"/>
    <lineage>
        <taxon>Eukaryota</taxon>
        <taxon>Fungi</taxon>
        <taxon>Dikarya</taxon>
        <taxon>Ascomycota</taxon>
        <taxon>Pezizomycotina</taxon>
        <taxon>Dothideomycetes</taxon>
        <taxon>Pleosporomycetidae</taxon>
        <taxon>Pleosporales</taxon>
        <taxon>Pleosporineae</taxon>
        <taxon>Didymellaceae</taxon>
        <taxon>Boeremia</taxon>
    </lineage>
</organism>
<sequence>MTASHERPNSPGSRPPLPVMAHNSRPVGRFETSTERKNAQDTDLIKTPTSDYTRNLYVQLGEDMSDTSSIYSNHEAENKERSLSVTSSASSRSMQQDLDLALPYLEIVAQLRQSIYPSWPKEGLCKSDATPAESPTSESMSSSPQSEDAQLFEWARSGSTSKESYSSRSTTEENPSRPVLYTEPQLESNGRLKAVQFQNAAKNLAAPLPDRSRAGVPWPLWIEGGPTMPGSGLRKSRSLLSLRRHGRSQLDIAPDDKKAKDVLDSKDEPPVFHPLTNVPIRKGWVKKVVRTITERGQQSNL</sequence>
<evidence type="ECO:0000313" key="1">
    <source>
        <dbReference type="EMBL" id="KAJ8110671.1"/>
    </source>
</evidence>
<keyword evidence="2" id="KW-1185">Reference proteome</keyword>
<protein>
    <submittedName>
        <fullName evidence="1">Uncharacterized protein</fullName>
    </submittedName>
</protein>
<dbReference type="EMBL" id="JAPHNI010000476">
    <property type="protein sequence ID" value="KAJ8110671.1"/>
    <property type="molecule type" value="Genomic_DNA"/>
</dbReference>
<comment type="caution">
    <text evidence="1">The sequence shown here is derived from an EMBL/GenBank/DDBJ whole genome shotgun (WGS) entry which is preliminary data.</text>
</comment>
<evidence type="ECO:0000313" key="2">
    <source>
        <dbReference type="Proteomes" id="UP001153331"/>
    </source>
</evidence>